<proteinExistence type="predicted"/>
<sequence>VNEISDPLNPVLVTPADVETLLDQSGSYGQSPVLCHYVADCGQHPAGMPLQVVPG</sequence>
<organism evidence="1">
    <name type="scientific">marine metagenome</name>
    <dbReference type="NCBI Taxonomy" id="408172"/>
    <lineage>
        <taxon>unclassified sequences</taxon>
        <taxon>metagenomes</taxon>
        <taxon>ecological metagenomes</taxon>
    </lineage>
</organism>
<evidence type="ECO:0000313" key="1">
    <source>
        <dbReference type="EMBL" id="SVD51869.1"/>
    </source>
</evidence>
<accession>A0A382VZG6</accession>
<reference evidence="1" key="1">
    <citation type="submission" date="2018-05" db="EMBL/GenBank/DDBJ databases">
        <authorList>
            <person name="Lanie J.A."/>
            <person name="Ng W.-L."/>
            <person name="Kazmierczak K.M."/>
            <person name="Andrzejewski T.M."/>
            <person name="Davidsen T.M."/>
            <person name="Wayne K.J."/>
            <person name="Tettelin H."/>
            <person name="Glass J.I."/>
            <person name="Rusch D."/>
            <person name="Podicherti R."/>
            <person name="Tsui H.-C.T."/>
            <person name="Winkler M.E."/>
        </authorList>
    </citation>
    <scope>NUCLEOTIDE SEQUENCE</scope>
</reference>
<protein>
    <submittedName>
        <fullName evidence="1">Uncharacterized protein</fullName>
    </submittedName>
</protein>
<dbReference type="AlphaFoldDB" id="A0A382VZG6"/>
<feature type="non-terminal residue" evidence="1">
    <location>
        <position position="1"/>
    </location>
</feature>
<gene>
    <name evidence="1" type="ORF">METZ01_LOCUS404723</name>
</gene>
<dbReference type="EMBL" id="UINC01155803">
    <property type="protein sequence ID" value="SVD51869.1"/>
    <property type="molecule type" value="Genomic_DNA"/>
</dbReference>
<name>A0A382VZG6_9ZZZZ</name>